<dbReference type="RefSeq" id="WP_009162863.1">
    <property type="nucleotide sequence ID" value="NZ_KB291003.1"/>
</dbReference>
<dbReference type="InterPro" id="IPR032675">
    <property type="entry name" value="LRR_dom_sf"/>
</dbReference>
<keyword evidence="1" id="KW-0732">Signal</keyword>
<dbReference type="PANTHER" id="PTHR45661">
    <property type="entry name" value="SURFACE ANTIGEN"/>
    <property type="match status" value="1"/>
</dbReference>
<organism evidence="2 3">
    <name type="scientific">Hoylesella saccharolytica F0055</name>
    <dbReference type="NCBI Taxonomy" id="1127699"/>
    <lineage>
        <taxon>Bacteria</taxon>
        <taxon>Pseudomonadati</taxon>
        <taxon>Bacteroidota</taxon>
        <taxon>Bacteroidia</taxon>
        <taxon>Bacteroidales</taxon>
        <taxon>Prevotellaceae</taxon>
        <taxon>Hoylesella</taxon>
    </lineage>
</organism>
<dbReference type="Pfam" id="PF13306">
    <property type="entry name" value="LRR_5"/>
    <property type="match status" value="1"/>
</dbReference>
<dbReference type="InterPro" id="IPR026906">
    <property type="entry name" value="LRR_5"/>
</dbReference>
<protein>
    <recommendedName>
        <fullName evidence="4">Leucine-rich repeat domain-containing protein</fullName>
    </recommendedName>
</protein>
<reference evidence="2 3" key="1">
    <citation type="submission" date="2012-05" db="EMBL/GenBank/DDBJ databases">
        <authorList>
            <person name="Weinstock G."/>
            <person name="Sodergren E."/>
            <person name="Lobos E.A."/>
            <person name="Fulton L."/>
            <person name="Fulton R."/>
            <person name="Courtney L."/>
            <person name="Fronick C."/>
            <person name="O'Laughlin M."/>
            <person name="Godfrey J."/>
            <person name="Wilson R.M."/>
            <person name="Miner T."/>
            <person name="Farmer C."/>
            <person name="Delehaunty K."/>
            <person name="Cordes M."/>
            <person name="Minx P."/>
            <person name="Tomlinson C."/>
            <person name="Chen J."/>
            <person name="Wollam A."/>
            <person name="Pepin K.H."/>
            <person name="Bhonagiri V."/>
            <person name="Zhang X."/>
            <person name="Suruliraj S."/>
            <person name="Warren W."/>
            <person name="Mitreva M."/>
            <person name="Mardis E.R."/>
            <person name="Wilson R.K."/>
        </authorList>
    </citation>
    <scope>NUCLEOTIDE SEQUENCE [LARGE SCALE GENOMIC DNA]</scope>
    <source>
        <strain evidence="2 3">F0055</strain>
    </source>
</reference>
<gene>
    <name evidence="2" type="ORF">HMPREF9151_01556</name>
</gene>
<dbReference type="HOGENOM" id="CLU_028334_3_0_10"/>
<dbReference type="PATRIC" id="fig|1127699.3.peg.1434"/>
<feature type="signal peptide" evidence="1">
    <location>
        <begin position="1"/>
        <end position="22"/>
    </location>
</feature>
<comment type="caution">
    <text evidence="2">The sequence shown here is derived from an EMBL/GenBank/DDBJ whole genome shotgun (WGS) entry which is preliminary data.</text>
</comment>
<accession>L1N937</accession>
<keyword evidence="3" id="KW-1185">Reference proteome</keyword>
<evidence type="ECO:0000313" key="2">
    <source>
        <dbReference type="EMBL" id="EKX99721.1"/>
    </source>
</evidence>
<feature type="chain" id="PRO_5003954337" description="Leucine-rich repeat domain-containing protein" evidence="1">
    <location>
        <begin position="23"/>
        <end position="470"/>
    </location>
</feature>
<evidence type="ECO:0000313" key="3">
    <source>
        <dbReference type="Proteomes" id="UP000010433"/>
    </source>
</evidence>
<dbReference type="AlphaFoldDB" id="L1N937"/>
<dbReference type="OrthoDB" id="1068223at2"/>
<dbReference type="STRING" id="1127699.HMPREF9151_01556"/>
<dbReference type="SUPFAM" id="SSF52058">
    <property type="entry name" value="L domain-like"/>
    <property type="match status" value="1"/>
</dbReference>
<name>L1N937_9BACT</name>
<dbReference type="Gene3D" id="3.80.10.10">
    <property type="entry name" value="Ribonuclease Inhibitor"/>
    <property type="match status" value="2"/>
</dbReference>
<dbReference type="EMBL" id="AMEP01000097">
    <property type="protein sequence ID" value="EKX99721.1"/>
    <property type="molecule type" value="Genomic_DNA"/>
</dbReference>
<dbReference type="Proteomes" id="UP000010433">
    <property type="component" value="Unassembled WGS sequence"/>
</dbReference>
<dbReference type="PANTHER" id="PTHR45661:SF3">
    <property type="entry name" value="IG-LIKE DOMAIN-CONTAINING PROTEIN"/>
    <property type="match status" value="1"/>
</dbReference>
<evidence type="ECO:0000256" key="1">
    <source>
        <dbReference type="SAM" id="SignalP"/>
    </source>
</evidence>
<sequence>MKRILRTILFFAALSVIFSASATGQTPTHIVGNFPTTVQETPTPIPYGVKIENHIVVKWPAELIPADGRVVLEEGIVGIGERAFAETPLYHIIFPSTLRTISKEAFFGCNRLQAIVVPEGTEMMGESAFEQCHALVGVSLPSTLREIPIKAFVYCSKLKNVQLKEGLTLLGESAFNSCSSLQKITLPTSIEAIGSDAFKGCIALETIIIPEKVTELKDNIFNECTSLTNVQLPPSIKGIGRSAFYNCTSLKSIDFPTSLKTIDGLSFFGCKALTSVEIPEGLELLGASAFEECTSLTSVVLRKGFTELNAKTFKSCKALKQVVVPDGVTKLANFVFQYCTQLESVVLPATLESIGLNAFFTCSKLNKVTCNAPIPPTLMGNVFNKTPNGKALFVPAGSIEQYKATTNWGAPSFATVTSGVSHVDASTQTQQENDSRQGIYNLQGVHLGEAEVFPSLPAGIYVVNGKKLMK</sequence>
<dbReference type="InterPro" id="IPR053139">
    <property type="entry name" value="Surface_bspA-like"/>
</dbReference>
<evidence type="ECO:0008006" key="4">
    <source>
        <dbReference type="Google" id="ProtNLM"/>
    </source>
</evidence>
<proteinExistence type="predicted"/>